<dbReference type="Gene3D" id="2.40.50.100">
    <property type="match status" value="1"/>
</dbReference>
<feature type="domain" description="Multidrug resistance protein MdtA-like barrel-sandwich hybrid" evidence="7">
    <location>
        <begin position="60"/>
        <end position="251"/>
    </location>
</feature>
<name>A0A2D1U1X8_9SPHI</name>
<dbReference type="PANTHER" id="PTHR30386">
    <property type="entry name" value="MEMBRANE FUSION SUBUNIT OF EMRAB-TOLC MULTIDRUG EFFLUX PUMP"/>
    <property type="match status" value="1"/>
</dbReference>
<keyword evidence="5" id="KW-0175">Coiled coil</keyword>
<dbReference type="OrthoDB" id="9811754at2"/>
<proteinExistence type="predicted"/>
<dbReference type="SUPFAM" id="SSF111369">
    <property type="entry name" value="HlyD-like secretion proteins"/>
    <property type="match status" value="3"/>
</dbReference>
<dbReference type="InterPro" id="IPR058625">
    <property type="entry name" value="MdtA-like_BSH"/>
</dbReference>
<dbReference type="InterPro" id="IPR058792">
    <property type="entry name" value="Beta-barrel_RND_2"/>
</dbReference>
<dbReference type="GO" id="GO:0055085">
    <property type="term" value="P:transmembrane transport"/>
    <property type="evidence" value="ECO:0007669"/>
    <property type="project" value="InterPro"/>
</dbReference>
<keyword evidence="10" id="KW-1185">Reference proteome</keyword>
<evidence type="ECO:0000256" key="1">
    <source>
        <dbReference type="ARBA" id="ARBA00004167"/>
    </source>
</evidence>
<evidence type="ECO:0000256" key="3">
    <source>
        <dbReference type="ARBA" id="ARBA00022989"/>
    </source>
</evidence>
<gene>
    <name evidence="9" type="ORF">CPT03_03635</name>
</gene>
<feature type="transmembrane region" description="Helical" evidence="6">
    <location>
        <begin position="20"/>
        <end position="41"/>
    </location>
</feature>
<evidence type="ECO:0000256" key="2">
    <source>
        <dbReference type="ARBA" id="ARBA00022692"/>
    </source>
</evidence>
<keyword evidence="4 6" id="KW-0472">Membrane</keyword>
<evidence type="ECO:0000259" key="8">
    <source>
        <dbReference type="Pfam" id="PF25954"/>
    </source>
</evidence>
<dbReference type="Pfam" id="PF25954">
    <property type="entry name" value="Beta-barrel_RND_2"/>
    <property type="match status" value="1"/>
</dbReference>
<organism evidence="9 10">
    <name type="scientific">Pedobacter ginsengisoli</name>
    <dbReference type="NCBI Taxonomy" id="363852"/>
    <lineage>
        <taxon>Bacteria</taxon>
        <taxon>Pseudomonadati</taxon>
        <taxon>Bacteroidota</taxon>
        <taxon>Sphingobacteriia</taxon>
        <taxon>Sphingobacteriales</taxon>
        <taxon>Sphingobacteriaceae</taxon>
        <taxon>Pedobacter</taxon>
    </lineage>
</organism>
<dbReference type="Gene3D" id="2.40.30.170">
    <property type="match status" value="1"/>
</dbReference>
<dbReference type="AlphaFoldDB" id="A0A2D1U1X8"/>
<evidence type="ECO:0000256" key="5">
    <source>
        <dbReference type="SAM" id="Coils"/>
    </source>
</evidence>
<dbReference type="GO" id="GO:0016020">
    <property type="term" value="C:membrane"/>
    <property type="evidence" value="ECO:0007669"/>
    <property type="project" value="UniProtKB-SubCell"/>
</dbReference>
<dbReference type="EMBL" id="CP024091">
    <property type="protein sequence ID" value="ATP55622.1"/>
    <property type="molecule type" value="Genomic_DNA"/>
</dbReference>
<accession>A0A2D1U1X8</accession>
<evidence type="ECO:0000313" key="9">
    <source>
        <dbReference type="EMBL" id="ATP55622.1"/>
    </source>
</evidence>
<dbReference type="Gene3D" id="1.10.287.470">
    <property type="entry name" value="Helix hairpin bin"/>
    <property type="match status" value="2"/>
</dbReference>
<feature type="domain" description="CusB-like beta-barrel" evidence="8">
    <location>
        <begin position="258"/>
        <end position="299"/>
    </location>
</feature>
<dbReference type="PANTHER" id="PTHR30386:SF26">
    <property type="entry name" value="TRANSPORT PROTEIN COMB"/>
    <property type="match status" value="1"/>
</dbReference>
<dbReference type="InterPro" id="IPR050739">
    <property type="entry name" value="MFP"/>
</dbReference>
<evidence type="ECO:0000313" key="10">
    <source>
        <dbReference type="Proteomes" id="UP000223749"/>
    </source>
</evidence>
<comment type="subcellular location">
    <subcellularLocation>
        <location evidence="1">Membrane</location>
        <topology evidence="1">Single-pass membrane protein</topology>
    </subcellularLocation>
</comment>
<evidence type="ECO:0000259" key="7">
    <source>
        <dbReference type="Pfam" id="PF25917"/>
    </source>
</evidence>
<dbReference type="Proteomes" id="UP000223749">
    <property type="component" value="Chromosome"/>
</dbReference>
<feature type="coiled-coil region" evidence="5">
    <location>
        <begin position="95"/>
        <end position="122"/>
    </location>
</feature>
<keyword evidence="2 6" id="KW-0812">Transmembrane</keyword>
<protein>
    <submittedName>
        <fullName evidence="9">Multidrug transporter</fullName>
    </submittedName>
</protein>
<evidence type="ECO:0000256" key="6">
    <source>
        <dbReference type="SAM" id="Phobius"/>
    </source>
</evidence>
<dbReference type="RefSeq" id="WP_099437568.1">
    <property type="nucleotide sequence ID" value="NZ_CP024091.1"/>
</dbReference>
<keyword evidence="3 6" id="KW-1133">Transmembrane helix</keyword>
<dbReference type="Pfam" id="PF25917">
    <property type="entry name" value="BSH_RND"/>
    <property type="match status" value="1"/>
</dbReference>
<reference evidence="9 10" key="1">
    <citation type="submission" date="2017-10" db="EMBL/GenBank/DDBJ databases">
        <title>Whole genome of Pedobacter ginsengisoli T01R-27 isolated from tomato rhizosphere.</title>
        <authorList>
            <person name="Weon H.-Y."/>
            <person name="Lee S.A."/>
            <person name="Sang M.K."/>
            <person name="Song J."/>
        </authorList>
    </citation>
    <scope>NUCLEOTIDE SEQUENCE [LARGE SCALE GENOMIC DNA]</scope>
    <source>
        <strain evidence="9 10">T01R-27</strain>
    </source>
</reference>
<sequence>MRKRNKYTVTDQIITKITAWIAGITAVVLTVWGIMSLWGLYKYEQTNDAQVQEYINPLISRAGGFITEIRYDENQEVKKGDTLLVIDEREYKIQEKQTEAALQTAKAQIQVLQSNVLTLEKTAEVSKAQIAASKAKLWKQKLDYDRYQKLFEVESATAQQLENIKASMDMADAEFQAAQQNYQAALSKVNDFKSQQTVAIAEVERLDALLDRHQLDLTYTIITAPYNCRVGRRTVEKGQMIDAGQVLAYIVNKETDKWIIANYKETQVRNMHVGEFAEVEADAFPGKKFKGEIISLSPATGSSFSLLPPDNSTGNYVKIVQRVPVRIRLVGKPEEIDLLKAGMNVNVTISKKSS</sequence>
<evidence type="ECO:0000256" key="4">
    <source>
        <dbReference type="ARBA" id="ARBA00023136"/>
    </source>
</evidence>
<dbReference type="KEGG" id="pgs:CPT03_03635"/>